<proteinExistence type="inferred from homology"/>
<evidence type="ECO:0000256" key="4">
    <source>
        <dbReference type="ARBA" id="ARBA00022989"/>
    </source>
</evidence>
<feature type="transmembrane region" description="Helical" evidence="7">
    <location>
        <begin position="254"/>
        <end position="274"/>
    </location>
</feature>
<feature type="transmembrane region" description="Helical" evidence="7">
    <location>
        <begin position="218"/>
        <end position="234"/>
    </location>
</feature>
<evidence type="ECO:0000256" key="6">
    <source>
        <dbReference type="PIRSR" id="PIRSR604254-1"/>
    </source>
</evidence>
<gene>
    <name evidence="8" type="ORF">BP5796_06999</name>
</gene>
<reference evidence="8 9" key="1">
    <citation type="journal article" date="2018" name="IMA Fungus">
        <title>IMA Genome-F 9: Draft genome sequence of Annulohypoxylon stygium, Aspergillus mulundensis, Berkeleyomyces basicola (syn. Thielaviopsis basicola), Ceratocystis smalleyi, two Cercospora beticola strains, Coleophoma cylindrospora, Fusarium fracticaudum, Phialophora cf. hyalina, and Morchella septimelata.</title>
        <authorList>
            <person name="Wingfield B.D."/>
            <person name="Bills G.F."/>
            <person name="Dong Y."/>
            <person name="Huang W."/>
            <person name="Nel W.J."/>
            <person name="Swalarsk-Parry B.S."/>
            <person name="Vaghefi N."/>
            <person name="Wilken P.M."/>
            <person name="An Z."/>
            <person name="de Beer Z.W."/>
            <person name="De Vos L."/>
            <person name="Chen L."/>
            <person name="Duong T.A."/>
            <person name="Gao Y."/>
            <person name="Hammerbacher A."/>
            <person name="Kikkert J.R."/>
            <person name="Li Y."/>
            <person name="Li H."/>
            <person name="Li K."/>
            <person name="Li Q."/>
            <person name="Liu X."/>
            <person name="Ma X."/>
            <person name="Naidoo K."/>
            <person name="Pethybridge S.J."/>
            <person name="Sun J."/>
            <person name="Steenkamp E.T."/>
            <person name="van der Nest M.A."/>
            <person name="van Wyk S."/>
            <person name="Wingfield M.J."/>
            <person name="Xiong C."/>
            <person name="Yue Q."/>
            <person name="Zhang X."/>
        </authorList>
    </citation>
    <scope>NUCLEOTIDE SEQUENCE [LARGE SCALE GENOMIC DNA]</scope>
    <source>
        <strain evidence="8 9">BP5796</strain>
    </source>
</reference>
<keyword evidence="4 7" id="KW-1133">Transmembrane helix</keyword>
<feature type="transmembrane region" description="Helical" evidence="7">
    <location>
        <begin position="183"/>
        <end position="206"/>
    </location>
</feature>
<dbReference type="AlphaFoldDB" id="A0A3D8RQF3"/>
<dbReference type="OrthoDB" id="529367at2759"/>
<feature type="transmembrane region" description="Helical" evidence="7">
    <location>
        <begin position="96"/>
        <end position="119"/>
    </location>
</feature>
<dbReference type="EMBL" id="PDLN01000009">
    <property type="protein sequence ID" value="RDW76178.1"/>
    <property type="molecule type" value="Genomic_DNA"/>
</dbReference>
<protein>
    <recommendedName>
        <fullName evidence="10">HlyIII-domain-containing protein</fullName>
    </recommendedName>
</protein>
<name>A0A3D8RQF3_9HELO</name>
<feature type="transmembrane region" description="Helical" evidence="7">
    <location>
        <begin position="147"/>
        <end position="171"/>
    </location>
</feature>
<evidence type="ECO:0000313" key="9">
    <source>
        <dbReference type="Proteomes" id="UP000256328"/>
    </source>
</evidence>
<evidence type="ECO:0000256" key="3">
    <source>
        <dbReference type="ARBA" id="ARBA00022692"/>
    </source>
</evidence>
<evidence type="ECO:0000313" key="8">
    <source>
        <dbReference type="EMBL" id="RDW76178.1"/>
    </source>
</evidence>
<organism evidence="8 9">
    <name type="scientific">Coleophoma crateriformis</name>
    <dbReference type="NCBI Taxonomy" id="565419"/>
    <lineage>
        <taxon>Eukaryota</taxon>
        <taxon>Fungi</taxon>
        <taxon>Dikarya</taxon>
        <taxon>Ascomycota</taxon>
        <taxon>Pezizomycotina</taxon>
        <taxon>Leotiomycetes</taxon>
        <taxon>Helotiales</taxon>
        <taxon>Dermateaceae</taxon>
        <taxon>Coleophoma</taxon>
    </lineage>
</organism>
<dbReference type="Proteomes" id="UP000256328">
    <property type="component" value="Unassembled WGS sequence"/>
</dbReference>
<comment type="similarity">
    <text evidence="2">Belongs to the ADIPOR family.</text>
</comment>
<comment type="subcellular location">
    <subcellularLocation>
        <location evidence="1">Membrane</location>
        <topology evidence="1">Multi-pass membrane protein</topology>
    </subcellularLocation>
</comment>
<dbReference type="Pfam" id="PF03006">
    <property type="entry name" value="HlyIII"/>
    <property type="match status" value="1"/>
</dbReference>
<keyword evidence="9" id="KW-1185">Reference proteome</keyword>
<dbReference type="GO" id="GO:0016020">
    <property type="term" value="C:membrane"/>
    <property type="evidence" value="ECO:0007669"/>
    <property type="project" value="UniProtKB-SubCell"/>
</dbReference>
<feature type="binding site" evidence="6">
    <location>
        <position position="252"/>
    </location>
    <ligand>
        <name>Zn(2+)</name>
        <dbReference type="ChEBI" id="CHEBI:29105"/>
    </ligand>
</feature>
<sequence>MASAIRQRYQHSAHTTLNTPILDYALDSGDKSLVESESVLKTAVRQLLISWEDLPDWAKDNEYMHSGFRPISNSYSECFKSLGYLHNETGNIYSHLLATIWMFGLAAWRGGLFCIIYGLPHFHKSFSLYACLLPQAGLSGYHYRDEWLLSAGTMLDLAAQLSGAIFVLSIRKFRTPAWRPIRGLLFSFMASSAFYPIIIAICQVGWKRANIEYGASSYMLTIIIYLISVTIYAIRFPEAWKPGQFDIWGQSHQLFHIGMVIGLTIHFGAFMTAVDQFYSVKDGVC</sequence>
<dbReference type="GO" id="GO:0038023">
    <property type="term" value="F:signaling receptor activity"/>
    <property type="evidence" value="ECO:0007669"/>
    <property type="project" value="TreeGrafter"/>
</dbReference>
<evidence type="ECO:0008006" key="10">
    <source>
        <dbReference type="Google" id="ProtNLM"/>
    </source>
</evidence>
<keyword evidence="6" id="KW-0862">Zinc</keyword>
<feature type="binding site" evidence="6">
    <location>
        <position position="256"/>
    </location>
    <ligand>
        <name>Zn(2+)</name>
        <dbReference type="ChEBI" id="CHEBI:29105"/>
    </ligand>
</feature>
<feature type="binding site" evidence="6">
    <location>
        <position position="142"/>
    </location>
    <ligand>
        <name>Zn(2+)</name>
        <dbReference type="ChEBI" id="CHEBI:29105"/>
    </ligand>
</feature>
<dbReference type="InterPro" id="IPR004254">
    <property type="entry name" value="AdipoR/HlyIII-related"/>
</dbReference>
<keyword evidence="5 7" id="KW-0472">Membrane</keyword>
<dbReference type="GO" id="GO:0046872">
    <property type="term" value="F:metal ion binding"/>
    <property type="evidence" value="ECO:0007669"/>
    <property type="project" value="UniProtKB-KW"/>
</dbReference>
<evidence type="ECO:0000256" key="5">
    <source>
        <dbReference type="ARBA" id="ARBA00023136"/>
    </source>
</evidence>
<keyword evidence="3 7" id="KW-0812">Transmembrane</keyword>
<accession>A0A3D8RQF3</accession>
<evidence type="ECO:0000256" key="2">
    <source>
        <dbReference type="ARBA" id="ARBA00007018"/>
    </source>
</evidence>
<evidence type="ECO:0000256" key="7">
    <source>
        <dbReference type="SAM" id="Phobius"/>
    </source>
</evidence>
<keyword evidence="6" id="KW-0479">Metal-binding</keyword>
<dbReference type="GO" id="GO:0006882">
    <property type="term" value="P:intracellular zinc ion homeostasis"/>
    <property type="evidence" value="ECO:0007669"/>
    <property type="project" value="TreeGrafter"/>
</dbReference>
<dbReference type="PANTHER" id="PTHR20855">
    <property type="entry name" value="ADIPOR/PROGESTIN RECEPTOR-RELATED"/>
    <property type="match status" value="1"/>
</dbReference>
<dbReference type="PANTHER" id="PTHR20855:SF52">
    <property type="entry name" value="ADIPONECTIN RECEPTOR PROTEIN"/>
    <property type="match status" value="1"/>
</dbReference>
<evidence type="ECO:0000256" key="1">
    <source>
        <dbReference type="ARBA" id="ARBA00004141"/>
    </source>
</evidence>
<comment type="caution">
    <text evidence="8">The sequence shown here is derived from an EMBL/GenBank/DDBJ whole genome shotgun (WGS) entry which is preliminary data.</text>
</comment>